<name>A0AAN8NJD4_9PEZI</name>
<evidence type="ECO:0000313" key="3">
    <source>
        <dbReference type="Proteomes" id="UP001307849"/>
    </source>
</evidence>
<dbReference type="Proteomes" id="UP001307849">
    <property type="component" value="Unassembled WGS sequence"/>
</dbReference>
<reference evidence="2 3" key="1">
    <citation type="submission" date="2019-10" db="EMBL/GenBank/DDBJ databases">
        <authorList>
            <person name="Palmer J.M."/>
        </authorList>
    </citation>
    <scope>NUCLEOTIDE SEQUENCE [LARGE SCALE GENOMIC DNA]</scope>
    <source>
        <strain evidence="2 3">TWF506</strain>
    </source>
</reference>
<organism evidence="2 3">
    <name type="scientific">Arthrobotrys conoides</name>
    <dbReference type="NCBI Taxonomy" id="74498"/>
    <lineage>
        <taxon>Eukaryota</taxon>
        <taxon>Fungi</taxon>
        <taxon>Dikarya</taxon>
        <taxon>Ascomycota</taxon>
        <taxon>Pezizomycotina</taxon>
        <taxon>Orbiliomycetes</taxon>
        <taxon>Orbiliales</taxon>
        <taxon>Orbiliaceae</taxon>
        <taxon>Arthrobotrys</taxon>
    </lineage>
</organism>
<evidence type="ECO:0008006" key="4">
    <source>
        <dbReference type="Google" id="ProtNLM"/>
    </source>
</evidence>
<gene>
    <name evidence="2" type="ORF">TWF506_011210</name>
</gene>
<evidence type="ECO:0000313" key="2">
    <source>
        <dbReference type="EMBL" id="KAK6506292.1"/>
    </source>
</evidence>
<evidence type="ECO:0000256" key="1">
    <source>
        <dbReference type="SAM" id="SignalP"/>
    </source>
</evidence>
<accession>A0AAN8NJD4</accession>
<dbReference type="AlphaFoldDB" id="A0AAN8NJD4"/>
<protein>
    <recommendedName>
        <fullName evidence="4">Peptidase A1 domain-containing protein</fullName>
    </recommendedName>
</protein>
<feature type="chain" id="PRO_5042812117" description="Peptidase A1 domain-containing protein" evidence="1">
    <location>
        <begin position="30"/>
        <end position="426"/>
    </location>
</feature>
<keyword evidence="3" id="KW-1185">Reference proteome</keyword>
<feature type="signal peptide" evidence="1">
    <location>
        <begin position="1"/>
        <end position="29"/>
    </location>
</feature>
<sequence>MIFWKHGGPKKPTGSKFPWFAITFSLASAVAIPDPNLTERQITRVDSPTGCPSPTTIQGFQWDTKSCTNSYFSSWAYPINKWADPPKLNITVAGVPITATVDTGSTGLVASISLFPNVTFTKTVPTQIFYSSSHWLEEGYEEWIDMSFGPYAMRTKILVKDHEVCCPTFNTTTDGHRCPPDKIARGCVCTPGGCNGERDEEEDHDPENKREVVDLPHIAYMGIGFGRGDPQNNNPFLDTITYNGQPMKGSDSDYCQGYVITHDGLYLGLNQDITKNFAWTTLPQQDVGGSRDWDTPPMIYKVDNGANQNGTILVDTGIPNSYFTNSPVSWDNGAAFEISVPGTSQLYKVKYDIAKGVNFGDVGSPNPMQPNTFGISSKAGYVNTGRKLLNCFDIAYDPVGGNFGYRYLNAAGCSQYVTAAPSAIPS</sequence>
<comment type="caution">
    <text evidence="2">The sequence shown here is derived from an EMBL/GenBank/DDBJ whole genome shotgun (WGS) entry which is preliminary data.</text>
</comment>
<proteinExistence type="predicted"/>
<keyword evidence="1" id="KW-0732">Signal</keyword>
<dbReference type="EMBL" id="JAVHJM010000009">
    <property type="protein sequence ID" value="KAK6506292.1"/>
    <property type="molecule type" value="Genomic_DNA"/>
</dbReference>